<feature type="transmembrane region" description="Helical" evidence="7">
    <location>
        <begin position="206"/>
        <end position="228"/>
    </location>
</feature>
<evidence type="ECO:0000256" key="7">
    <source>
        <dbReference type="SAM" id="Phobius"/>
    </source>
</evidence>
<feature type="transmembrane region" description="Helical" evidence="7">
    <location>
        <begin position="21"/>
        <end position="39"/>
    </location>
</feature>
<dbReference type="EMBL" id="JBHSLV010000004">
    <property type="protein sequence ID" value="MFC5391362.1"/>
    <property type="molecule type" value="Genomic_DNA"/>
</dbReference>
<dbReference type="Pfam" id="PF03601">
    <property type="entry name" value="Cons_hypoth698"/>
    <property type="match status" value="1"/>
</dbReference>
<name>A0ABW0H3Z3_9HYPH</name>
<feature type="transmembrane region" description="Helical" evidence="7">
    <location>
        <begin position="273"/>
        <end position="294"/>
    </location>
</feature>
<reference evidence="9" key="1">
    <citation type="journal article" date="2019" name="Int. J. Syst. Evol. Microbiol.">
        <title>The Global Catalogue of Microorganisms (GCM) 10K type strain sequencing project: providing services to taxonomists for standard genome sequencing and annotation.</title>
        <authorList>
            <consortium name="The Broad Institute Genomics Platform"/>
            <consortium name="The Broad Institute Genome Sequencing Center for Infectious Disease"/>
            <person name="Wu L."/>
            <person name="Ma J."/>
        </authorList>
    </citation>
    <scope>NUCLEOTIDE SEQUENCE [LARGE SCALE GENOMIC DNA]</scope>
    <source>
        <strain evidence="9">CGMCC 1.16326</strain>
    </source>
</reference>
<keyword evidence="4 7" id="KW-0812">Transmembrane</keyword>
<evidence type="ECO:0000256" key="2">
    <source>
        <dbReference type="ARBA" id="ARBA00007977"/>
    </source>
</evidence>
<feature type="transmembrane region" description="Helical" evidence="7">
    <location>
        <begin position="140"/>
        <end position="162"/>
    </location>
</feature>
<dbReference type="RefSeq" id="WP_377006201.1">
    <property type="nucleotide sequence ID" value="NZ_JBHSLV010000004.1"/>
</dbReference>
<dbReference type="PANTHER" id="PTHR30106">
    <property type="entry name" value="INNER MEMBRANE PROTEIN YEIH-RELATED"/>
    <property type="match status" value="1"/>
</dbReference>
<feature type="transmembrane region" description="Helical" evidence="7">
    <location>
        <begin position="300"/>
        <end position="324"/>
    </location>
</feature>
<feature type="transmembrane region" description="Helical" evidence="7">
    <location>
        <begin position="336"/>
        <end position="358"/>
    </location>
</feature>
<evidence type="ECO:0000313" key="9">
    <source>
        <dbReference type="Proteomes" id="UP001596104"/>
    </source>
</evidence>
<dbReference type="PANTHER" id="PTHR30106:SF2">
    <property type="entry name" value="UPF0324 INNER MEMBRANE PROTEIN YEIH"/>
    <property type="match status" value="1"/>
</dbReference>
<feature type="transmembrane region" description="Helical" evidence="7">
    <location>
        <begin position="81"/>
        <end position="104"/>
    </location>
</feature>
<feature type="transmembrane region" description="Helical" evidence="7">
    <location>
        <begin position="168"/>
        <end position="194"/>
    </location>
</feature>
<feature type="transmembrane region" description="Helical" evidence="7">
    <location>
        <begin position="110"/>
        <end position="128"/>
    </location>
</feature>
<organism evidence="8 9">
    <name type="scientific">Bosea vestrisii</name>
    <dbReference type="NCBI Taxonomy" id="151416"/>
    <lineage>
        <taxon>Bacteria</taxon>
        <taxon>Pseudomonadati</taxon>
        <taxon>Pseudomonadota</taxon>
        <taxon>Alphaproteobacteria</taxon>
        <taxon>Hyphomicrobiales</taxon>
        <taxon>Boseaceae</taxon>
        <taxon>Bosea</taxon>
    </lineage>
</organism>
<proteinExistence type="inferred from homology"/>
<evidence type="ECO:0000313" key="8">
    <source>
        <dbReference type="EMBL" id="MFC5391362.1"/>
    </source>
</evidence>
<evidence type="ECO:0000256" key="4">
    <source>
        <dbReference type="ARBA" id="ARBA00022692"/>
    </source>
</evidence>
<keyword evidence="9" id="KW-1185">Reference proteome</keyword>
<dbReference type="Proteomes" id="UP001596104">
    <property type="component" value="Unassembled WGS sequence"/>
</dbReference>
<comment type="subcellular location">
    <subcellularLocation>
        <location evidence="1">Cell membrane</location>
        <topology evidence="1">Multi-pass membrane protein</topology>
    </subcellularLocation>
</comment>
<dbReference type="InterPro" id="IPR018383">
    <property type="entry name" value="UPF0324_pro"/>
</dbReference>
<feature type="transmembrane region" description="Helical" evidence="7">
    <location>
        <begin position="234"/>
        <end position="252"/>
    </location>
</feature>
<sequence length="361" mass="36812">MTLESPDRTSLVDRVASGAKRIGPGLLLCLAVSVAALGAEHLEALFFHRAWLEALVLAILLGTLVRTLWKPDNRWRPGISFSAKTLLEIAVVLLGASLSAATVAATGAPLLLGIAAVVFVAIGLSYGIGRLLGLSKRMAILVACGNSICGNSAIAATAPVIGADGDDVAASIAFTTVLGVVVVLGLPLLIPVLGLSVHQFGILSGLTVYAVPQVLAATAPAGAVAVQIGTLVKLVRVLMLGPVILVLSLLSSRLREETGAQVAAERPAPRPFGLHRLVPWFIVGFVVMAAFRSAGLIPAVLLPPLATAANVLTIVSMAALGLSVDIRSVVQAGPRVTATVVLSLLALAAISLGLIRLLGVA</sequence>
<accession>A0ABW0H3Z3</accession>
<evidence type="ECO:0000256" key="1">
    <source>
        <dbReference type="ARBA" id="ARBA00004651"/>
    </source>
</evidence>
<evidence type="ECO:0000256" key="6">
    <source>
        <dbReference type="ARBA" id="ARBA00023136"/>
    </source>
</evidence>
<keyword evidence="5 7" id="KW-1133">Transmembrane helix</keyword>
<feature type="transmembrane region" description="Helical" evidence="7">
    <location>
        <begin position="51"/>
        <end position="69"/>
    </location>
</feature>
<evidence type="ECO:0000256" key="5">
    <source>
        <dbReference type="ARBA" id="ARBA00022989"/>
    </source>
</evidence>
<protein>
    <submittedName>
        <fullName evidence="8">YeiH family protein</fullName>
    </submittedName>
</protein>
<comment type="similarity">
    <text evidence="2">Belongs to the UPF0324 family.</text>
</comment>
<gene>
    <name evidence="8" type="ORF">ACFPPC_01775</name>
</gene>
<comment type="caution">
    <text evidence="8">The sequence shown here is derived from an EMBL/GenBank/DDBJ whole genome shotgun (WGS) entry which is preliminary data.</text>
</comment>
<keyword evidence="3" id="KW-1003">Cell membrane</keyword>
<keyword evidence="6 7" id="KW-0472">Membrane</keyword>
<evidence type="ECO:0000256" key="3">
    <source>
        <dbReference type="ARBA" id="ARBA00022475"/>
    </source>
</evidence>